<dbReference type="PANTHER" id="PTHR31435:SF9">
    <property type="entry name" value="PROTEIN NATD1"/>
    <property type="match status" value="1"/>
</dbReference>
<comment type="similarity">
    <text evidence="1">Belongs to the NATD1 family.</text>
</comment>
<dbReference type="Proteomes" id="UP000828390">
    <property type="component" value="Unassembled WGS sequence"/>
</dbReference>
<dbReference type="InterPro" id="IPR031165">
    <property type="entry name" value="GNAT_YJDJ"/>
</dbReference>
<dbReference type="OrthoDB" id="74247at2759"/>
<gene>
    <name evidence="5" type="ORF">DPMN_028910</name>
</gene>
<name>A0A9D4LXK8_DREPO</name>
<protein>
    <recommendedName>
        <fullName evidence="2">Protein NATD1</fullName>
    </recommendedName>
    <alternativeName>
        <fullName evidence="3">N-acetyltransferase domain-containing protein 1</fullName>
    </alternativeName>
</protein>
<sequence>MILRRFIRVAQSVVPRSGLLHSETCPCTTMSRKPGVSAKDVVHDTENNEFYIQLNEGGIEGKAYLQYSFIKPDYVDLQHTVVPAEFQNRGIAKVLAQTVFDHFVSKGMSIRPTCSYLQKFYNDNPLPEYQAKVRL</sequence>
<proteinExistence type="inferred from homology"/>
<dbReference type="CDD" id="cd04301">
    <property type="entry name" value="NAT_SF"/>
    <property type="match status" value="1"/>
</dbReference>
<accession>A0A9D4LXK8</accession>
<evidence type="ECO:0000259" key="4">
    <source>
        <dbReference type="PROSITE" id="PS51729"/>
    </source>
</evidence>
<evidence type="ECO:0000313" key="6">
    <source>
        <dbReference type="Proteomes" id="UP000828390"/>
    </source>
</evidence>
<evidence type="ECO:0000256" key="2">
    <source>
        <dbReference type="ARBA" id="ARBA00020243"/>
    </source>
</evidence>
<evidence type="ECO:0000256" key="1">
    <source>
        <dbReference type="ARBA" id="ARBA00006233"/>
    </source>
</evidence>
<reference evidence="5" key="1">
    <citation type="journal article" date="2019" name="bioRxiv">
        <title>The Genome of the Zebra Mussel, Dreissena polymorpha: A Resource for Invasive Species Research.</title>
        <authorList>
            <person name="McCartney M.A."/>
            <person name="Auch B."/>
            <person name="Kono T."/>
            <person name="Mallez S."/>
            <person name="Zhang Y."/>
            <person name="Obille A."/>
            <person name="Becker A."/>
            <person name="Abrahante J.E."/>
            <person name="Garbe J."/>
            <person name="Badalamenti J.P."/>
            <person name="Herman A."/>
            <person name="Mangelson H."/>
            <person name="Liachko I."/>
            <person name="Sullivan S."/>
            <person name="Sone E.D."/>
            <person name="Koren S."/>
            <person name="Silverstein K.A.T."/>
            <person name="Beckman K.B."/>
            <person name="Gohl D.M."/>
        </authorList>
    </citation>
    <scope>NUCLEOTIDE SEQUENCE</scope>
    <source>
        <strain evidence="5">Duluth1</strain>
        <tissue evidence="5">Whole animal</tissue>
    </source>
</reference>
<reference evidence="5" key="2">
    <citation type="submission" date="2020-11" db="EMBL/GenBank/DDBJ databases">
        <authorList>
            <person name="McCartney M.A."/>
            <person name="Auch B."/>
            <person name="Kono T."/>
            <person name="Mallez S."/>
            <person name="Becker A."/>
            <person name="Gohl D.M."/>
            <person name="Silverstein K.A.T."/>
            <person name="Koren S."/>
            <person name="Bechman K.B."/>
            <person name="Herman A."/>
            <person name="Abrahante J.E."/>
            <person name="Garbe J."/>
        </authorList>
    </citation>
    <scope>NUCLEOTIDE SEQUENCE</scope>
    <source>
        <strain evidence="5">Duluth1</strain>
        <tissue evidence="5">Whole animal</tissue>
    </source>
</reference>
<dbReference type="InterPro" id="IPR016181">
    <property type="entry name" value="Acyl_CoA_acyltransferase"/>
</dbReference>
<keyword evidence="6" id="KW-1185">Reference proteome</keyword>
<evidence type="ECO:0000313" key="5">
    <source>
        <dbReference type="EMBL" id="KAH3865866.1"/>
    </source>
</evidence>
<comment type="caution">
    <text evidence="5">The sequence shown here is derived from an EMBL/GenBank/DDBJ whole genome shotgun (WGS) entry which is preliminary data.</text>
</comment>
<dbReference type="Pfam" id="PF14542">
    <property type="entry name" value="Acetyltransf_CG"/>
    <property type="match status" value="1"/>
</dbReference>
<dbReference type="PROSITE" id="PS51729">
    <property type="entry name" value="GNAT_YJDJ"/>
    <property type="match status" value="1"/>
</dbReference>
<dbReference type="InterPro" id="IPR045057">
    <property type="entry name" value="Gcn5-rel_NAT"/>
</dbReference>
<dbReference type="SUPFAM" id="SSF55729">
    <property type="entry name" value="Acyl-CoA N-acyltransferases (Nat)"/>
    <property type="match status" value="1"/>
</dbReference>
<dbReference type="EMBL" id="JAIWYP010000002">
    <property type="protein sequence ID" value="KAH3865866.1"/>
    <property type="molecule type" value="Genomic_DNA"/>
</dbReference>
<dbReference type="AlphaFoldDB" id="A0A9D4LXK8"/>
<organism evidence="5 6">
    <name type="scientific">Dreissena polymorpha</name>
    <name type="common">Zebra mussel</name>
    <name type="synonym">Mytilus polymorpha</name>
    <dbReference type="NCBI Taxonomy" id="45954"/>
    <lineage>
        <taxon>Eukaryota</taxon>
        <taxon>Metazoa</taxon>
        <taxon>Spiralia</taxon>
        <taxon>Lophotrochozoa</taxon>
        <taxon>Mollusca</taxon>
        <taxon>Bivalvia</taxon>
        <taxon>Autobranchia</taxon>
        <taxon>Heteroconchia</taxon>
        <taxon>Euheterodonta</taxon>
        <taxon>Imparidentia</taxon>
        <taxon>Neoheterodontei</taxon>
        <taxon>Myida</taxon>
        <taxon>Dreissenoidea</taxon>
        <taxon>Dreissenidae</taxon>
        <taxon>Dreissena</taxon>
    </lineage>
</organism>
<feature type="domain" description="N-acetyltransferase" evidence="4">
    <location>
        <begin position="42"/>
        <end position="134"/>
    </location>
</feature>
<dbReference type="Gene3D" id="3.40.630.30">
    <property type="match status" value="1"/>
</dbReference>
<evidence type="ECO:0000256" key="3">
    <source>
        <dbReference type="ARBA" id="ARBA00031876"/>
    </source>
</evidence>
<dbReference type="PANTHER" id="PTHR31435">
    <property type="entry name" value="PROTEIN NATD1"/>
    <property type="match status" value="1"/>
</dbReference>